<evidence type="ECO:0000256" key="3">
    <source>
        <dbReference type="ARBA" id="ARBA00023157"/>
    </source>
</evidence>
<dbReference type="PROSITE" id="PS51352">
    <property type="entry name" value="THIOREDOXIN_2"/>
    <property type="match status" value="1"/>
</dbReference>
<evidence type="ECO:0000256" key="4">
    <source>
        <dbReference type="ARBA" id="ARBA00023284"/>
    </source>
</evidence>
<dbReference type="Gene3D" id="3.40.30.10">
    <property type="entry name" value="Glutaredoxin"/>
    <property type="match status" value="1"/>
</dbReference>
<gene>
    <name evidence="6" type="ORF">AAEO56_16740</name>
</gene>
<dbReference type="InterPro" id="IPR025380">
    <property type="entry name" value="DUF4369"/>
</dbReference>
<dbReference type="Pfam" id="PF00578">
    <property type="entry name" value="AhpC-TSA"/>
    <property type="match status" value="1"/>
</dbReference>
<evidence type="ECO:0000256" key="1">
    <source>
        <dbReference type="ARBA" id="ARBA00004196"/>
    </source>
</evidence>
<dbReference type="PANTHER" id="PTHR42852:SF6">
    <property type="entry name" value="THIOL:DISULFIDE INTERCHANGE PROTEIN DSBE"/>
    <property type="match status" value="1"/>
</dbReference>
<evidence type="ECO:0000313" key="7">
    <source>
        <dbReference type="Proteomes" id="UP001464555"/>
    </source>
</evidence>
<comment type="subcellular location">
    <subcellularLocation>
        <location evidence="1">Cell envelope</location>
    </subcellularLocation>
</comment>
<proteinExistence type="predicted"/>
<dbReference type="RefSeq" id="WP_341698221.1">
    <property type="nucleotide sequence ID" value="NZ_JBBYHR010000010.1"/>
</dbReference>
<dbReference type="Proteomes" id="UP001464555">
    <property type="component" value="Unassembled WGS sequence"/>
</dbReference>
<comment type="caution">
    <text evidence="6">The sequence shown here is derived from an EMBL/GenBank/DDBJ whole genome shotgun (WGS) entry which is preliminary data.</text>
</comment>
<dbReference type="InterPro" id="IPR000866">
    <property type="entry name" value="AhpC/TSA"/>
</dbReference>
<organism evidence="6 7">
    <name type="scientific">Flavobacterium arundinis</name>
    <dbReference type="NCBI Taxonomy" id="3139143"/>
    <lineage>
        <taxon>Bacteria</taxon>
        <taxon>Pseudomonadati</taxon>
        <taxon>Bacteroidota</taxon>
        <taxon>Flavobacteriia</taxon>
        <taxon>Flavobacteriales</taxon>
        <taxon>Flavobacteriaceae</taxon>
        <taxon>Flavobacterium</taxon>
    </lineage>
</organism>
<dbReference type="EMBL" id="JBBYHR010000010">
    <property type="protein sequence ID" value="MEL1245924.1"/>
    <property type="molecule type" value="Genomic_DNA"/>
</dbReference>
<keyword evidence="4" id="KW-0676">Redox-active center</keyword>
<dbReference type="InterPro" id="IPR036249">
    <property type="entry name" value="Thioredoxin-like_sf"/>
</dbReference>
<dbReference type="PROSITE" id="PS51257">
    <property type="entry name" value="PROKAR_LIPOPROTEIN"/>
    <property type="match status" value="1"/>
</dbReference>
<protein>
    <submittedName>
        <fullName evidence="6">TlpA disulfide reductase family protein</fullName>
    </submittedName>
</protein>
<reference evidence="6 7" key="1">
    <citation type="submission" date="2024-04" db="EMBL/GenBank/DDBJ databases">
        <title>Flavobacterium sp. DGU11 16S ribosomal RNA gene Genome sequencing and assembly.</title>
        <authorList>
            <person name="Park S."/>
        </authorList>
    </citation>
    <scope>NUCLEOTIDE SEQUENCE [LARGE SCALE GENOMIC DNA]</scope>
    <source>
        <strain evidence="6 7">DGU11</strain>
    </source>
</reference>
<keyword evidence="2" id="KW-0201">Cytochrome c-type biogenesis</keyword>
<dbReference type="CDD" id="cd02966">
    <property type="entry name" value="TlpA_like_family"/>
    <property type="match status" value="1"/>
</dbReference>
<name>A0ABU9I0I1_9FLAO</name>
<accession>A0ABU9I0I1</accession>
<dbReference type="PANTHER" id="PTHR42852">
    <property type="entry name" value="THIOL:DISULFIDE INTERCHANGE PROTEIN DSBE"/>
    <property type="match status" value="1"/>
</dbReference>
<dbReference type="InterPro" id="IPR013766">
    <property type="entry name" value="Thioredoxin_domain"/>
</dbReference>
<dbReference type="InterPro" id="IPR050553">
    <property type="entry name" value="Thioredoxin_ResA/DsbE_sf"/>
</dbReference>
<dbReference type="Pfam" id="PF14289">
    <property type="entry name" value="DUF4369"/>
    <property type="match status" value="1"/>
</dbReference>
<dbReference type="SUPFAM" id="SSF52833">
    <property type="entry name" value="Thioredoxin-like"/>
    <property type="match status" value="1"/>
</dbReference>
<feature type="domain" description="Thioredoxin" evidence="5">
    <location>
        <begin position="239"/>
        <end position="378"/>
    </location>
</feature>
<evidence type="ECO:0000313" key="6">
    <source>
        <dbReference type="EMBL" id="MEL1245924.1"/>
    </source>
</evidence>
<keyword evidence="7" id="KW-1185">Reference proteome</keyword>
<sequence>MKKFLLFLAVSAAFVSCKKDQYEIAGTVDKSLNGKNVFLETQGGMTGFTAKDTVKVENGKFVFEGTATEPALYFIQVEGLNGKAEIVLEQGDIEVTIDKDSLFKSTQGGTFNNDMLHQYYQDINKIRTKMLSFQKANQQAMMAAYKANDTVVMNKLNKTYVAIGKEMTDASTTFIKKNPKAYISVLLLKQQVAMAKTPYADLKKLYDALDADNKKTKEGKELTTEMAKLQKAEESKASVEVGKAAPEFSAASPDGAKLSLKQSLGKVTLVDFWASWCKPCREENPNVVAMYNELHAKGLNIIGVSLDKDAAKWKEAIAADKLTWNQVSNLKFWDEPIAQQYGVKSIPATFLLDASGKIVAKDLRGAELKAKVEELLAK</sequence>
<evidence type="ECO:0000259" key="5">
    <source>
        <dbReference type="PROSITE" id="PS51352"/>
    </source>
</evidence>
<keyword evidence="3" id="KW-1015">Disulfide bond</keyword>
<evidence type="ECO:0000256" key="2">
    <source>
        <dbReference type="ARBA" id="ARBA00022748"/>
    </source>
</evidence>